<dbReference type="InterPro" id="IPR016729">
    <property type="entry name" value="FADD"/>
</dbReference>
<sequence>MTEVSYYVSDVSAYFYGVKEDVSADYKDLASFLGIHDTRNIESRNRDATSCCMDVLETWKRSKGDQATVEVLEQALFSAGLQSAAENLRRERERRERDRDSGERRELSSTDRESTQRKGVRNGWKRKL</sequence>
<dbReference type="InterPro" id="IPR011029">
    <property type="entry name" value="DEATH-like_dom_sf"/>
</dbReference>
<keyword evidence="4" id="KW-1185">Reference proteome</keyword>
<accession>A0A8K0AAW9</accession>
<dbReference type="AlphaFoldDB" id="A0A8K0AAW9"/>
<dbReference type="OrthoDB" id="100767at2759"/>
<dbReference type="EMBL" id="OV696693">
    <property type="protein sequence ID" value="CAH1271481.1"/>
    <property type="molecule type" value="Genomic_DNA"/>
</dbReference>
<dbReference type="InterPro" id="IPR000488">
    <property type="entry name" value="Death_dom"/>
</dbReference>
<dbReference type="CDD" id="cd01670">
    <property type="entry name" value="Death"/>
    <property type="match status" value="1"/>
</dbReference>
<dbReference type="PANTHER" id="PTHR15077">
    <property type="entry name" value="FAS-ASSOCIATING DEATH DOMAIN-CONTAINING PROTEIN FADD"/>
    <property type="match status" value="1"/>
</dbReference>
<evidence type="ECO:0000256" key="1">
    <source>
        <dbReference type="SAM" id="MobiDB-lite"/>
    </source>
</evidence>
<dbReference type="Proteomes" id="UP000838412">
    <property type="component" value="Chromosome 8"/>
</dbReference>
<feature type="compositionally biased region" description="Basic residues" evidence="1">
    <location>
        <begin position="118"/>
        <end position="128"/>
    </location>
</feature>
<organism evidence="3 4">
    <name type="scientific">Branchiostoma lanceolatum</name>
    <name type="common">Common lancelet</name>
    <name type="synonym">Amphioxus lanceolatum</name>
    <dbReference type="NCBI Taxonomy" id="7740"/>
    <lineage>
        <taxon>Eukaryota</taxon>
        <taxon>Metazoa</taxon>
        <taxon>Chordata</taxon>
        <taxon>Cephalochordata</taxon>
        <taxon>Leptocardii</taxon>
        <taxon>Amphioxiformes</taxon>
        <taxon>Branchiostomatidae</taxon>
        <taxon>Branchiostoma</taxon>
    </lineage>
</organism>
<feature type="region of interest" description="Disordered" evidence="1">
    <location>
        <begin position="85"/>
        <end position="128"/>
    </location>
</feature>
<feature type="compositionally biased region" description="Basic and acidic residues" evidence="1">
    <location>
        <begin position="87"/>
        <end position="116"/>
    </location>
</feature>
<reference evidence="3" key="1">
    <citation type="submission" date="2022-01" db="EMBL/GenBank/DDBJ databases">
        <authorList>
            <person name="Braso-Vives M."/>
        </authorList>
    </citation>
    <scope>NUCLEOTIDE SEQUENCE</scope>
</reference>
<protein>
    <submittedName>
        <fullName evidence="3">Hypp4662 protein</fullName>
    </submittedName>
</protein>
<dbReference type="PROSITE" id="PS50017">
    <property type="entry name" value="DEATH_DOMAIN"/>
    <property type="match status" value="1"/>
</dbReference>
<gene>
    <name evidence="3" type="primary">Hypp4662</name>
    <name evidence="3" type="ORF">BLAG_LOCUS23497</name>
</gene>
<feature type="domain" description="Death" evidence="2">
    <location>
        <begin position="18"/>
        <end position="92"/>
    </location>
</feature>
<dbReference type="PANTHER" id="PTHR15077:SF9">
    <property type="entry name" value="C-TERMINAL OF ROC (COR) DOMAIN-CONTAINING PROTEIN"/>
    <property type="match status" value="1"/>
</dbReference>
<evidence type="ECO:0000313" key="4">
    <source>
        <dbReference type="Proteomes" id="UP000838412"/>
    </source>
</evidence>
<name>A0A8K0AAW9_BRALA</name>
<dbReference type="Pfam" id="PF00531">
    <property type="entry name" value="Death"/>
    <property type="match status" value="1"/>
</dbReference>
<proteinExistence type="predicted"/>
<dbReference type="GO" id="GO:0007165">
    <property type="term" value="P:signal transduction"/>
    <property type="evidence" value="ECO:0007669"/>
    <property type="project" value="InterPro"/>
</dbReference>
<evidence type="ECO:0000259" key="2">
    <source>
        <dbReference type="PROSITE" id="PS50017"/>
    </source>
</evidence>
<dbReference type="SUPFAM" id="SSF47986">
    <property type="entry name" value="DEATH domain"/>
    <property type="match status" value="1"/>
</dbReference>
<evidence type="ECO:0000313" key="3">
    <source>
        <dbReference type="EMBL" id="CAH1271481.1"/>
    </source>
</evidence>
<dbReference type="Gene3D" id="1.10.533.10">
    <property type="entry name" value="Death Domain, Fas"/>
    <property type="match status" value="1"/>
</dbReference>